<reference evidence="1" key="1">
    <citation type="submission" date="2021-06" db="EMBL/GenBank/DDBJ databases">
        <authorList>
            <person name="Kallberg Y."/>
            <person name="Tangrot J."/>
            <person name="Rosling A."/>
        </authorList>
    </citation>
    <scope>NUCLEOTIDE SEQUENCE</scope>
    <source>
        <strain evidence="1">MT106</strain>
    </source>
</reference>
<dbReference type="EMBL" id="CAJVPL010019023">
    <property type="protein sequence ID" value="CAG8703917.1"/>
    <property type="molecule type" value="Genomic_DNA"/>
</dbReference>
<organism evidence="1 2">
    <name type="scientific">Ambispora gerdemannii</name>
    <dbReference type="NCBI Taxonomy" id="144530"/>
    <lineage>
        <taxon>Eukaryota</taxon>
        <taxon>Fungi</taxon>
        <taxon>Fungi incertae sedis</taxon>
        <taxon>Mucoromycota</taxon>
        <taxon>Glomeromycotina</taxon>
        <taxon>Glomeromycetes</taxon>
        <taxon>Archaeosporales</taxon>
        <taxon>Ambisporaceae</taxon>
        <taxon>Ambispora</taxon>
    </lineage>
</organism>
<name>A0A9N9N642_9GLOM</name>
<keyword evidence="2" id="KW-1185">Reference proteome</keyword>
<gene>
    <name evidence="1" type="ORF">AGERDE_LOCUS13646</name>
</gene>
<dbReference type="AlphaFoldDB" id="A0A9N9N642"/>
<sequence>TPCRHIITVYLQYLRICVLPNEIHKRWQLPKCHHDNFLDLMKHTSEYVLEIGKVLKLLQ</sequence>
<accession>A0A9N9N642</accession>
<comment type="caution">
    <text evidence="1">The sequence shown here is derived from an EMBL/GenBank/DDBJ whole genome shotgun (WGS) entry which is preliminary data.</text>
</comment>
<protein>
    <submittedName>
        <fullName evidence="1">9034_t:CDS:1</fullName>
    </submittedName>
</protein>
<evidence type="ECO:0000313" key="1">
    <source>
        <dbReference type="EMBL" id="CAG8703917.1"/>
    </source>
</evidence>
<proteinExistence type="predicted"/>
<evidence type="ECO:0000313" key="2">
    <source>
        <dbReference type="Proteomes" id="UP000789831"/>
    </source>
</evidence>
<feature type="non-terminal residue" evidence="1">
    <location>
        <position position="59"/>
    </location>
</feature>
<dbReference type="Proteomes" id="UP000789831">
    <property type="component" value="Unassembled WGS sequence"/>
</dbReference>
<feature type="non-terminal residue" evidence="1">
    <location>
        <position position="1"/>
    </location>
</feature>